<evidence type="ECO:0000256" key="1">
    <source>
        <dbReference type="SAM" id="MobiDB-lite"/>
    </source>
</evidence>
<dbReference type="AlphaFoldDB" id="G6EBS6"/>
<evidence type="ECO:0000313" key="2">
    <source>
        <dbReference type="EMBL" id="EHJ61209.1"/>
    </source>
</evidence>
<sequence>MVDIFALALSHGLLALAALRLLARVDLDDEGRGDAGGGRKARPAQRRKMRVPTQGEGAQPDA</sequence>
<dbReference type="EMBL" id="AGFM01000025">
    <property type="protein sequence ID" value="EHJ61209.1"/>
    <property type="molecule type" value="Genomic_DNA"/>
</dbReference>
<gene>
    <name evidence="2" type="ORF">NSU_1797</name>
</gene>
<comment type="caution">
    <text evidence="2">The sequence shown here is derived from an EMBL/GenBank/DDBJ whole genome shotgun (WGS) entry which is preliminary data.</text>
</comment>
<organism evidence="2 3">
    <name type="scientific">Novosphingobium pentaromativorans US6-1</name>
    <dbReference type="NCBI Taxonomy" id="1088721"/>
    <lineage>
        <taxon>Bacteria</taxon>
        <taxon>Pseudomonadati</taxon>
        <taxon>Pseudomonadota</taxon>
        <taxon>Alphaproteobacteria</taxon>
        <taxon>Sphingomonadales</taxon>
        <taxon>Sphingomonadaceae</taxon>
        <taxon>Novosphingobium</taxon>
    </lineage>
</organism>
<dbReference type="RefSeq" id="WP_007012712.1">
    <property type="nucleotide sequence ID" value="NZ_AGFM01000025.1"/>
</dbReference>
<dbReference type="PATRIC" id="fig|1088721.3.peg.1775"/>
<reference evidence="2 3" key="1">
    <citation type="journal article" date="2012" name="J. Bacteriol.">
        <title>Genome sequence of benzo(a)pyrene-degrading bacterium Novosphingobium pentaromativorans US6-1.</title>
        <authorList>
            <person name="Luo Y.R."/>
            <person name="Kang S.G."/>
            <person name="Kim S.J."/>
            <person name="Kim M.R."/>
            <person name="Li N."/>
            <person name="Lee J.H."/>
            <person name="Kwon K.K."/>
        </authorList>
    </citation>
    <scope>NUCLEOTIDE SEQUENCE [LARGE SCALE GENOMIC DNA]</scope>
    <source>
        <strain evidence="2 3">US6-1</strain>
    </source>
</reference>
<proteinExistence type="predicted"/>
<keyword evidence="3" id="KW-1185">Reference proteome</keyword>
<evidence type="ECO:0000313" key="3">
    <source>
        <dbReference type="Proteomes" id="UP000004030"/>
    </source>
</evidence>
<feature type="region of interest" description="Disordered" evidence="1">
    <location>
        <begin position="28"/>
        <end position="62"/>
    </location>
</feature>
<protein>
    <submittedName>
        <fullName evidence="2">Uncharacterized protein</fullName>
    </submittedName>
</protein>
<accession>G6EBS6</accession>
<dbReference type="Proteomes" id="UP000004030">
    <property type="component" value="Unassembled WGS sequence"/>
</dbReference>
<dbReference type="KEGG" id="npn:JI59_11100"/>
<feature type="compositionally biased region" description="Basic residues" evidence="1">
    <location>
        <begin position="39"/>
        <end position="50"/>
    </location>
</feature>
<dbReference type="STRING" id="1088721.JI59_11100"/>
<name>G6EBS6_9SPHN</name>